<protein>
    <recommendedName>
        <fullName evidence="1">HNH domain-containing protein</fullName>
    </recommendedName>
</protein>
<dbReference type="RefSeq" id="WP_151093993.1">
    <property type="nucleotide sequence ID" value="NZ_VYXQ01000012.1"/>
</dbReference>
<organism evidence="2 3">
    <name type="scientific">Ochrobactrum quorumnocens</name>
    <dbReference type="NCBI Taxonomy" id="271865"/>
    <lineage>
        <taxon>Bacteria</taxon>
        <taxon>Pseudomonadati</taxon>
        <taxon>Pseudomonadota</taxon>
        <taxon>Alphaproteobacteria</taxon>
        <taxon>Hyphomicrobiales</taxon>
        <taxon>Brucellaceae</taxon>
        <taxon>Brucella/Ochrobactrum group</taxon>
        <taxon>Ochrobactrum</taxon>
    </lineage>
</organism>
<dbReference type="GO" id="GO:0008270">
    <property type="term" value="F:zinc ion binding"/>
    <property type="evidence" value="ECO:0007669"/>
    <property type="project" value="InterPro"/>
</dbReference>
<dbReference type="InterPro" id="IPR002711">
    <property type="entry name" value="HNH"/>
</dbReference>
<name>A0A5N1JUK4_9HYPH</name>
<dbReference type="Proteomes" id="UP000327108">
    <property type="component" value="Unassembled WGS sequence"/>
</dbReference>
<dbReference type="EMBL" id="VYXQ01000012">
    <property type="protein sequence ID" value="KAA9367493.1"/>
    <property type="molecule type" value="Genomic_DNA"/>
</dbReference>
<dbReference type="GO" id="GO:0004519">
    <property type="term" value="F:endonuclease activity"/>
    <property type="evidence" value="ECO:0007669"/>
    <property type="project" value="InterPro"/>
</dbReference>
<evidence type="ECO:0000313" key="3">
    <source>
        <dbReference type="Proteomes" id="UP000327108"/>
    </source>
</evidence>
<proteinExistence type="predicted"/>
<dbReference type="Pfam" id="PF01844">
    <property type="entry name" value="HNH"/>
    <property type="match status" value="1"/>
</dbReference>
<feature type="domain" description="HNH" evidence="1">
    <location>
        <begin position="59"/>
        <end position="107"/>
    </location>
</feature>
<gene>
    <name evidence="2" type="ORF">F3W84_13905</name>
</gene>
<sequence>MIKLEKRPIPKRLEDNAAAWTKAVVDKKNAGLVPTPTELSRYRHADIKDVLVEETAGKCAYCESKLQHIHHGDVEHMYPKSLDPTRTFEWQNLTLACEVCNQNKSNKDPLLEHIIDPYQTDPEGHLIFVGGLVFARGTLEGTSTRILLELHRAELVEMRNDQLEKVMAIYAQILDVTLPLPVRRALYQDLIQREASPKAPYSAMTKCLVASMERALDPAILAA</sequence>
<reference evidence="2 3" key="1">
    <citation type="submission" date="2019-09" db="EMBL/GenBank/DDBJ databases">
        <title>Biological control of the noxious weed angled onion (Allium triquetrum) thwarted by endophytic bacteria in Victoria, Australia.</title>
        <authorList>
            <person name="Tehranchian P."/>
            <person name="Adair R.J."/>
            <person name="Van T.H."/>
            <person name="Morrison P.D."/>
            <person name="Williams H."/>
            <person name="Lawrie A.C."/>
        </authorList>
    </citation>
    <scope>NUCLEOTIDE SEQUENCE [LARGE SCALE GENOMIC DNA]</scope>
    <source>
        <strain evidence="2 3">RPTAtOch1</strain>
    </source>
</reference>
<evidence type="ECO:0000259" key="1">
    <source>
        <dbReference type="Pfam" id="PF01844"/>
    </source>
</evidence>
<evidence type="ECO:0000313" key="2">
    <source>
        <dbReference type="EMBL" id="KAA9367493.1"/>
    </source>
</evidence>
<comment type="caution">
    <text evidence="2">The sequence shown here is derived from an EMBL/GenBank/DDBJ whole genome shotgun (WGS) entry which is preliminary data.</text>
</comment>
<dbReference type="GO" id="GO:0003676">
    <property type="term" value="F:nucleic acid binding"/>
    <property type="evidence" value="ECO:0007669"/>
    <property type="project" value="InterPro"/>
</dbReference>
<dbReference type="AlphaFoldDB" id="A0A5N1JUK4"/>
<accession>A0A5N1JUK4</accession>
<keyword evidence="3" id="KW-1185">Reference proteome</keyword>
<dbReference type="Gene3D" id="1.10.30.50">
    <property type="match status" value="1"/>
</dbReference>